<dbReference type="SMART" id="SM00892">
    <property type="entry name" value="Endonuclease_NS"/>
    <property type="match status" value="1"/>
</dbReference>
<evidence type="ECO:0000256" key="1">
    <source>
        <dbReference type="ARBA" id="ARBA00001946"/>
    </source>
</evidence>
<dbReference type="InterPro" id="IPR001604">
    <property type="entry name" value="Endo_G_ENPP1-like_dom"/>
</dbReference>
<dbReference type="InterPro" id="IPR044929">
    <property type="entry name" value="DNA/RNA_non-sp_Endonuclease_sf"/>
</dbReference>
<evidence type="ECO:0000259" key="10">
    <source>
        <dbReference type="SMART" id="SM00892"/>
    </source>
</evidence>
<sequence length="287" mass="32813">RGSVAWPVLLGCMWLWAGPALAEVGTFDKCREYFYKETSPNGFVTNVTADICQRYRNRYHYASLYDKANRIPLWSAYTLNPNQCSQQPKRRSKWFVEPQLSDQNKSPDMTTEAESTLSKDELRSSQAVNEDYEDTSYDRGHLNPNAFQCNDSRTATFTLTNAAPMDPCFNRIHWSQLEKTLKAQLTESCMSGILYLVTGTVPNGNRPFNRVSVPSHIWTAVCCDHWDSRRKFSLAFLAENREESKLRIMSVKELNAELTRLYVQSVKVFADDCGSENDKVKKVVTAV</sequence>
<dbReference type="Pfam" id="PF01223">
    <property type="entry name" value="Endonuclease_NS"/>
    <property type="match status" value="1"/>
</dbReference>
<dbReference type="SMART" id="SM00477">
    <property type="entry name" value="NUC"/>
    <property type="match status" value="1"/>
</dbReference>
<dbReference type="GO" id="GO:0004519">
    <property type="term" value="F:endonuclease activity"/>
    <property type="evidence" value="ECO:0007669"/>
    <property type="project" value="UniProtKB-KW"/>
</dbReference>
<evidence type="ECO:0000256" key="2">
    <source>
        <dbReference type="ARBA" id="ARBA00010052"/>
    </source>
</evidence>
<keyword evidence="5" id="KW-0255">Endonuclease</keyword>
<feature type="signal peptide" evidence="8">
    <location>
        <begin position="1"/>
        <end position="22"/>
    </location>
</feature>
<keyword evidence="5" id="KW-0378">Hydrolase</keyword>
<accession>K7FSC1</accession>
<feature type="compositionally biased region" description="Polar residues" evidence="7">
    <location>
        <begin position="100"/>
        <end position="116"/>
    </location>
</feature>
<dbReference type="InterPro" id="IPR020821">
    <property type="entry name" value="ENPP1-3/EXOG-like_nuc-like"/>
</dbReference>
<dbReference type="HOGENOM" id="CLU_035817_1_0_1"/>
<feature type="domain" description="DNA/RNA non-specific endonuclease/pyrophosphatase/phosphodiesterase" evidence="10">
    <location>
        <begin position="57"/>
        <end position="269"/>
    </location>
</feature>
<reference evidence="12" key="2">
    <citation type="journal article" date="2013" name="Nat. Genet.">
        <title>The draft genomes of soft-shell turtle and green sea turtle yield insights into the development and evolution of the turtle-specific body plan.</title>
        <authorList>
            <person name="Wang Z."/>
            <person name="Pascual-Anaya J."/>
            <person name="Zadissa A."/>
            <person name="Li W."/>
            <person name="Niimura Y."/>
            <person name="Huang Z."/>
            <person name="Li C."/>
            <person name="White S."/>
            <person name="Xiong Z."/>
            <person name="Fang D."/>
            <person name="Wang B."/>
            <person name="Ming Y."/>
            <person name="Chen Y."/>
            <person name="Zheng Y."/>
            <person name="Kuraku S."/>
            <person name="Pignatelli M."/>
            <person name="Herrero J."/>
            <person name="Beal K."/>
            <person name="Nozawa M."/>
            <person name="Li Q."/>
            <person name="Wang J."/>
            <person name="Zhang H."/>
            <person name="Yu L."/>
            <person name="Shigenobu S."/>
            <person name="Wang J."/>
            <person name="Liu J."/>
            <person name="Flicek P."/>
            <person name="Searle S."/>
            <person name="Wang J."/>
            <person name="Kuratani S."/>
            <person name="Yin Y."/>
            <person name="Aken B."/>
            <person name="Zhang G."/>
            <person name="Irie N."/>
        </authorList>
    </citation>
    <scope>NUCLEOTIDE SEQUENCE [LARGE SCALE GENOMIC DNA]</scope>
    <source>
        <strain evidence="12">Daiwa-1</strain>
    </source>
</reference>
<dbReference type="Proteomes" id="UP000007267">
    <property type="component" value="Unassembled WGS sequence"/>
</dbReference>
<dbReference type="STRING" id="13735.ENSPSIP00000010931"/>
<dbReference type="GO" id="GO:0003676">
    <property type="term" value="F:nucleic acid binding"/>
    <property type="evidence" value="ECO:0007669"/>
    <property type="project" value="InterPro"/>
</dbReference>
<evidence type="ECO:0000256" key="3">
    <source>
        <dbReference type="ARBA" id="ARBA00022722"/>
    </source>
</evidence>
<keyword evidence="4" id="KW-0479">Metal-binding</keyword>
<dbReference type="InterPro" id="IPR018524">
    <property type="entry name" value="DNA/RNA_endonuclease_AS"/>
</dbReference>
<feature type="domain" description="ENPP1-3/EXOG-like endonuclease/phosphodiesterase" evidence="9">
    <location>
        <begin position="58"/>
        <end position="269"/>
    </location>
</feature>
<dbReference type="SUPFAM" id="SSF54060">
    <property type="entry name" value="His-Me finger endonucleases"/>
    <property type="match status" value="1"/>
</dbReference>
<dbReference type="OMA" id="DERNEDW"/>
<reference evidence="11" key="3">
    <citation type="submission" date="2025-08" db="UniProtKB">
        <authorList>
            <consortium name="Ensembl"/>
        </authorList>
    </citation>
    <scope>IDENTIFICATION</scope>
</reference>
<evidence type="ECO:0000256" key="7">
    <source>
        <dbReference type="SAM" id="MobiDB-lite"/>
    </source>
</evidence>
<organism evidence="11 12">
    <name type="scientific">Pelodiscus sinensis</name>
    <name type="common">Chinese softshell turtle</name>
    <name type="synonym">Trionyx sinensis</name>
    <dbReference type="NCBI Taxonomy" id="13735"/>
    <lineage>
        <taxon>Eukaryota</taxon>
        <taxon>Metazoa</taxon>
        <taxon>Chordata</taxon>
        <taxon>Craniata</taxon>
        <taxon>Vertebrata</taxon>
        <taxon>Euteleostomi</taxon>
        <taxon>Archelosauria</taxon>
        <taxon>Testudinata</taxon>
        <taxon>Testudines</taxon>
        <taxon>Cryptodira</taxon>
        <taxon>Trionychia</taxon>
        <taxon>Trionychidae</taxon>
        <taxon>Pelodiscus</taxon>
    </lineage>
</organism>
<evidence type="ECO:0000313" key="12">
    <source>
        <dbReference type="Proteomes" id="UP000007267"/>
    </source>
</evidence>
<keyword evidence="8" id="KW-0732">Signal</keyword>
<dbReference type="EMBL" id="AGCU01019884">
    <property type="status" value="NOT_ANNOTATED_CDS"/>
    <property type="molecule type" value="Genomic_DNA"/>
</dbReference>
<evidence type="ECO:0000256" key="5">
    <source>
        <dbReference type="ARBA" id="ARBA00022759"/>
    </source>
</evidence>
<evidence type="ECO:0000256" key="4">
    <source>
        <dbReference type="ARBA" id="ARBA00022723"/>
    </source>
</evidence>
<dbReference type="PROSITE" id="PS01070">
    <property type="entry name" value="NUCLEASE_NON_SPEC"/>
    <property type="match status" value="1"/>
</dbReference>
<dbReference type="AlphaFoldDB" id="K7FSC1"/>
<reference evidence="11" key="4">
    <citation type="submission" date="2025-09" db="UniProtKB">
        <authorList>
            <consortium name="Ensembl"/>
        </authorList>
    </citation>
    <scope>IDENTIFICATION</scope>
</reference>
<evidence type="ECO:0000256" key="6">
    <source>
        <dbReference type="ARBA" id="ARBA00022842"/>
    </source>
</evidence>
<dbReference type="GO" id="GO:0046872">
    <property type="term" value="F:metal ion binding"/>
    <property type="evidence" value="ECO:0007669"/>
    <property type="project" value="UniProtKB-KW"/>
</dbReference>
<dbReference type="eggNOG" id="ENOG502S36J">
    <property type="taxonomic scope" value="Eukaryota"/>
</dbReference>
<proteinExistence type="inferred from homology"/>
<dbReference type="InterPro" id="IPR039015">
    <property type="entry name" value="ENDOD1"/>
</dbReference>
<evidence type="ECO:0000256" key="8">
    <source>
        <dbReference type="SAM" id="SignalP"/>
    </source>
</evidence>
<reference evidence="12" key="1">
    <citation type="submission" date="2011-10" db="EMBL/GenBank/DDBJ databases">
        <authorList>
            <consortium name="Soft-shell Turtle Genome Consortium"/>
        </authorList>
    </citation>
    <scope>NUCLEOTIDE SEQUENCE [LARGE SCALE GENOMIC DNA]</scope>
    <source>
        <strain evidence="12">Daiwa-1</strain>
    </source>
</reference>
<dbReference type="InterPro" id="IPR044925">
    <property type="entry name" value="His-Me_finger_sf"/>
</dbReference>
<keyword evidence="6" id="KW-0460">Magnesium</keyword>
<comment type="cofactor">
    <cofactor evidence="1">
        <name>Mg(2+)</name>
        <dbReference type="ChEBI" id="CHEBI:18420"/>
    </cofactor>
</comment>
<keyword evidence="3" id="KW-0540">Nuclease</keyword>
<dbReference type="PANTHER" id="PTHR21472">
    <property type="entry name" value="ENDONUCLEASE DOMAIN-CONTAINING 1 PROTEIN ENDOD1"/>
    <property type="match status" value="1"/>
</dbReference>
<dbReference type="GO" id="GO:0016787">
    <property type="term" value="F:hydrolase activity"/>
    <property type="evidence" value="ECO:0007669"/>
    <property type="project" value="InterPro"/>
</dbReference>
<name>K7FSC1_PELSI</name>
<dbReference type="GeneTree" id="ENSGT01030000234592"/>
<dbReference type="Gene3D" id="3.40.570.10">
    <property type="entry name" value="Extracellular Endonuclease, subunit A"/>
    <property type="match status" value="1"/>
</dbReference>
<comment type="similarity">
    <text evidence="2">Belongs to the DNA/RNA non-specific endonuclease family.</text>
</comment>
<evidence type="ECO:0000259" key="9">
    <source>
        <dbReference type="SMART" id="SM00477"/>
    </source>
</evidence>
<protein>
    <submittedName>
        <fullName evidence="11">Uncharacterized protein</fullName>
    </submittedName>
</protein>
<dbReference type="PANTHER" id="PTHR21472:SF21">
    <property type="entry name" value="ENDONUCLEASE DOMAIN-CONTAINING 1 PROTEIN-LIKE-RELATED"/>
    <property type="match status" value="1"/>
</dbReference>
<evidence type="ECO:0000313" key="11">
    <source>
        <dbReference type="Ensembl" id="ENSPSIP00000010931.1"/>
    </source>
</evidence>
<dbReference type="Ensembl" id="ENSPSIT00000010987.1">
    <property type="protein sequence ID" value="ENSPSIP00000010931.1"/>
    <property type="gene ID" value="ENSPSIG00000009892.1"/>
</dbReference>
<keyword evidence="12" id="KW-1185">Reference proteome</keyword>
<feature type="chain" id="PRO_5003905636" evidence="8">
    <location>
        <begin position="23"/>
        <end position="287"/>
    </location>
</feature>
<feature type="region of interest" description="Disordered" evidence="7">
    <location>
        <begin position="96"/>
        <end position="125"/>
    </location>
</feature>